<dbReference type="RefSeq" id="WP_062866737.1">
    <property type="nucleotide sequence ID" value="NZ_CP017890.1"/>
</dbReference>
<reference evidence="1" key="1">
    <citation type="submission" date="2016-10" db="EMBL/GenBank/DDBJ databases">
        <title>The High Quality Genome of Vibrio alginolyticus K01M1.</title>
        <authorList>
            <person name="Wendling C."/>
            <person name="Chibani C.M."/>
            <person name="Hertel R."/>
            <person name="Sproer C."/>
            <person name="Bunk B."/>
            <person name="Overmann J."/>
            <person name="Roth O."/>
            <person name="Liesegang H."/>
        </authorList>
    </citation>
    <scope>NUCLEOTIDE SEQUENCE</scope>
    <source>
        <strain evidence="1">K05K4</strain>
    </source>
</reference>
<dbReference type="InterPro" id="IPR038996">
    <property type="entry name" value="Gp14"/>
</dbReference>
<evidence type="ECO:0000313" key="1">
    <source>
        <dbReference type="EMBL" id="ARP20709.1"/>
    </source>
</evidence>
<accession>A0A1W6UCI3</accession>
<proteinExistence type="predicted"/>
<sequence>MAVLIAAGLTFASGVISNIMASKDAEKYNEAMRDANVVNLMYKNRGMNQQLAAMEDSYAVKKTTTKIQMAQQQSAAKTAGADSGGGGNSLNSIVGSFETALGQQLATLEDNLAKTRAQTQSSKDGAQWSTQSAIQQQAQDTSVDIITPALNAASTYFMGAAAEKEADKAVNAMNNALRIGGN</sequence>
<gene>
    <name evidence="1" type="ORF">K05K4_39850</name>
</gene>
<name>A0A1W6UCI3_VIBAL</name>
<dbReference type="AlphaFoldDB" id="A0A1W6UCI3"/>
<dbReference type="EMBL" id="CP017903">
    <property type="protein sequence ID" value="ARP20709.1"/>
    <property type="molecule type" value="Genomic_DNA"/>
</dbReference>
<dbReference type="Pfam" id="PF24072">
    <property type="entry name" value="T7_gp14"/>
    <property type="match status" value="1"/>
</dbReference>
<protein>
    <submittedName>
        <fullName evidence="1">Uncharacterized protein</fullName>
    </submittedName>
</protein>
<organism evidence="1">
    <name type="scientific">Vibrio alginolyticus</name>
    <dbReference type="NCBI Taxonomy" id="663"/>
    <lineage>
        <taxon>Bacteria</taxon>
        <taxon>Pseudomonadati</taxon>
        <taxon>Pseudomonadota</taxon>
        <taxon>Gammaproteobacteria</taxon>
        <taxon>Vibrionales</taxon>
        <taxon>Vibrionaceae</taxon>
        <taxon>Vibrio</taxon>
    </lineage>
</organism>